<sequence length="309" mass="31834">MVAAPALSAAGLAVGYPQRCVLSDVGLGLTPGTVTVLVGPNGCGKSTLLRTLAGLQPALAGTVRIGADELTGLSRRELARRLAFLPQSPLVPAGVAVHDLVRHGRYAHRGALRRHTADDRAAVDWALAVTHADELADRRIDELSGGERQRAWLATVLAQQAGVLLLDEPTTYLDLRHQLEVLEVVRGLARDHGIACGLVLHDLGQAAGYADHAVLAADGGVVAAGTPDEVFTAAHIRRAFELDVAVVRDPESGHLALFPRLDHDPASATADAGARAVDAAVGTAGAEVGDGSGDATPAEAVAGSSYDTD</sequence>
<evidence type="ECO:0000313" key="13">
    <source>
        <dbReference type="Proteomes" id="UP000614996"/>
    </source>
</evidence>
<keyword evidence="5" id="KW-0547">Nucleotide-binding</keyword>
<dbReference type="AlphaFoldDB" id="A0A8J4AC14"/>
<keyword evidence="6 12" id="KW-0067">ATP-binding</keyword>
<dbReference type="PANTHER" id="PTHR42771">
    <property type="entry name" value="IRON(3+)-HYDROXAMATE IMPORT ATP-BINDING PROTEIN FHUC"/>
    <property type="match status" value="1"/>
</dbReference>
<dbReference type="GO" id="GO:0006826">
    <property type="term" value="P:iron ion transport"/>
    <property type="evidence" value="ECO:0007669"/>
    <property type="project" value="UniProtKB-KW"/>
</dbReference>
<comment type="subcellular location">
    <subcellularLocation>
        <location evidence="1">Cell membrane</location>
        <topology evidence="1">Peripheral membrane protein</topology>
    </subcellularLocation>
</comment>
<evidence type="ECO:0000256" key="9">
    <source>
        <dbReference type="ARBA" id="ARBA00023136"/>
    </source>
</evidence>
<evidence type="ECO:0000313" key="12">
    <source>
        <dbReference type="EMBL" id="GIL26945.1"/>
    </source>
</evidence>
<protein>
    <submittedName>
        <fullName evidence="12">ABC transporter ATP-binding protein</fullName>
    </submittedName>
</protein>
<gene>
    <name evidence="12" type="ORF">NUM_21990</name>
</gene>
<proteinExistence type="predicted"/>
<dbReference type="EMBL" id="BOPO01000033">
    <property type="protein sequence ID" value="GIL26945.1"/>
    <property type="molecule type" value="Genomic_DNA"/>
</dbReference>
<dbReference type="PANTHER" id="PTHR42771:SF2">
    <property type="entry name" value="IRON(3+)-HYDROXAMATE IMPORT ATP-BINDING PROTEIN FHUC"/>
    <property type="match status" value="1"/>
</dbReference>
<name>A0A8J4AC14_9ACTN</name>
<dbReference type="Pfam" id="PF00005">
    <property type="entry name" value="ABC_tran"/>
    <property type="match status" value="1"/>
</dbReference>
<evidence type="ECO:0000256" key="6">
    <source>
        <dbReference type="ARBA" id="ARBA00022840"/>
    </source>
</evidence>
<dbReference type="GO" id="GO:0005886">
    <property type="term" value="C:plasma membrane"/>
    <property type="evidence" value="ECO:0007669"/>
    <property type="project" value="UniProtKB-SubCell"/>
</dbReference>
<keyword evidence="8" id="KW-0406">Ion transport</keyword>
<organism evidence="12 13">
    <name type="scientific">Actinocatenispora comari</name>
    <dbReference type="NCBI Taxonomy" id="2807577"/>
    <lineage>
        <taxon>Bacteria</taxon>
        <taxon>Bacillati</taxon>
        <taxon>Actinomycetota</taxon>
        <taxon>Actinomycetes</taxon>
        <taxon>Micromonosporales</taxon>
        <taxon>Micromonosporaceae</taxon>
        <taxon>Actinocatenispora</taxon>
    </lineage>
</organism>
<evidence type="ECO:0000256" key="1">
    <source>
        <dbReference type="ARBA" id="ARBA00004202"/>
    </source>
</evidence>
<keyword evidence="4" id="KW-0410">Iron transport</keyword>
<dbReference type="InterPro" id="IPR051535">
    <property type="entry name" value="Siderophore_ABC-ATPase"/>
</dbReference>
<keyword evidence="7" id="KW-0408">Iron</keyword>
<evidence type="ECO:0000259" key="11">
    <source>
        <dbReference type="PROSITE" id="PS50893"/>
    </source>
</evidence>
<evidence type="ECO:0000256" key="10">
    <source>
        <dbReference type="SAM" id="MobiDB-lite"/>
    </source>
</evidence>
<reference evidence="13" key="1">
    <citation type="journal article" date="2021" name="Int. J. Syst. Evol. Microbiol.">
        <title>Actinocatenispora comari sp. nov., an endophytic actinomycete isolated from aerial parts of Comarum salesowianum.</title>
        <authorList>
            <person name="Oyunbileg N."/>
            <person name="Iizaka Y."/>
            <person name="Hamada M."/>
            <person name="Davaapurev B.O."/>
            <person name="Fukumoto A."/>
            <person name="Tsetseg B."/>
            <person name="Kato F."/>
            <person name="Tamura T."/>
            <person name="Batkhuu J."/>
            <person name="Anzai Y."/>
        </authorList>
    </citation>
    <scope>NUCLEOTIDE SEQUENCE [LARGE SCALE GENOMIC DNA]</scope>
    <source>
        <strain evidence="13">NUM-2625</strain>
    </source>
</reference>
<accession>A0A8J4AC14</accession>
<keyword evidence="13" id="KW-1185">Reference proteome</keyword>
<keyword evidence="9" id="KW-0472">Membrane</keyword>
<evidence type="ECO:0000256" key="8">
    <source>
        <dbReference type="ARBA" id="ARBA00023065"/>
    </source>
</evidence>
<dbReference type="Proteomes" id="UP000614996">
    <property type="component" value="Unassembled WGS sequence"/>
</dbReference>
<dbReference type="GO" id="GO:0005524">
    <property type="term" value="F:ATP binding"/>
    <property type="evidence" value="ECO:0007669"/>
    <property type="project" value="UniProtKB-KW"/>
</dbReference>
<evidence type="ECO:0000256" key="3">
    <source>
        <dbReference type="ARBA" id="ARBA00022475"/>
    </source>
</evidence>
<dbReference type="CDD" id="cd03214">
    <property type="entry name" value="ABC_Iron-Siderophores_B12_Hemin"/>
    <property type="match status" value="1"/>
</dbReference>
<dbReference type="SUPFAM" id="SSF52540">
    <property type="entry name" value="P-loop containing nucleoside triphosphate hydrolases"/>
    <property type="match status" value="1"/>
</dbReference>
<keyword evidence="3" id="KW-1003">Cell membrane</keyword>
<dbReference type="RefSeq" id="WP_207124704.1">
    <property type="nucleotide sequence ID" value="NZ_BOPO01000033.1"/>
</dbReference>
<dbReference type="InterPro" id="IPR003439">
    <property type="entry name" value="ABC_transporter-like_ATP-bd"/>
</dbReference>
<feature type="region of interest" description="Disordered" evidence="10">
    <location>
        <begin position="286"/>
        <end position="309"/>
    </location>
</feature>
<dbReference type="FunFam" id="3.40.50.300:FF:000134">
    <property type="entry name" value="Iron-enterobactin ABC transporter ATP-binding protein"/>
    <property type="match status" value="1"/>
</dbReference>
<dbReference type="Gene3D" id="3.40.50.300">
    <property type="entry name" value="P-loop containing nucleotide triphosphate hydrolases"/>
    <property type="match status" value="1"/>
</dbReference>
<evidence type="ECO:0000256" key="5">
    <source>
        <dbReference type="ARBA" id="ARBA00022741"/>
    </source>
</evidence>
<dbReference type="SMART" id="SM00382">
    <property type="entry name" value="AAA"/>
    <property type="match status" value="1"/>
</dbReference>
<dbReference type="InterPro" id="IPR017871">
    <property type="entry name" value="ABC_transporter-like_CS"/>
</dbReference>
<feature type="domain" description="ABC transporter" evidence="11">
    <location>
        <begin position="7"/>
        <end position="243"/>
    </location>
</feature>
<evidence type="ECO:0000256" key="7">
    <source>
        <dbReference type="ARBA" id="ARBA00023004"/>
    </source>
</evidence>
<dbReference type="PROSITE" id="PS50893">
    <property type="entry name" value="ABC_TRANSPORTER_2"/>
    <property type="match status" value="1"/>
</dbReference>
<dbReference type="GO" id="GO:0016887">
    <property type="term" value="F:ATP hydrolysis activity"/>
    <property type="evidence" value="ECO:0007669"/>
    <property type="project" value="InterPro"/>
</dbReference>
<keyword evidence="2" id="KW-0813">Transport</keyword>
<dbReference type="InterPro" id="IPR027417">
    <property type="entry name" value="P-loop_NTPase"/>
</dbReference>
<comment type="caution">
    <text evidence="12">The sequence shown here is derived from an EMBL/GenBank/DDBJ whole genome shotgun (WGS) entry which is preliminary data.</text>
</comment>
<dbReference type="PROSITE" id="PS00211">
    <property type="entry name" value="ABC_TRANSPORTER_1"/>
    <property type="match status" value="1"/>
</dbReference>
<evidence type="ECO:0000256" key="4">
    <source>
        <dbReference type="ARBA" id="ARBA00022496"/>
    </source>
</evidence>
<evidence type="ECO:0000256" key="2">
    <source>
        <dbReference type="ARBA" id="ARBA00022448"/>
    </source>
</evidence>
<dbReference type="InterPro" id="IPR003593">
    <property type="entry name" value="AAA+_ATPase"/>
</dbReference>